<dbReference type="Pfam" id="PF12078">
    <property type="entry name" value="DUF3557"/>
    <property type="match status" value="1"/>
</dbReference>
<dbReference type="InterPro" id="IPR021942">
    <property type="entry name" value="DUF3557"/>
</dbReference>
<feature type="coiled-coil region" evidence="1">
    <location>
        <begin position="2"/>
        <end position="29"/>
    </location>
</feature>
<proteinExistence type="predicted"/>
<evidence type="ECO:0000256" key="1">
    <source>
        <dbReference type="SAM" id="Coils"/>
    </source>
</evidence>
<keyword evidence="1" id="KW-0175">Coiled coil</keyword>
<dbReference type="PANTHER" id="PTHR31379:SF1">
    <property type="entry name" value="F-BOX C PROTEIN-RELATED"/>
    <property type="match status" value="1"/>
</dbReference>
<dbReference type="Proteomes" id="UP000230233">
    <property type="component" value="Chromosome I"/>
</dbReference>
<sequence>MATKAQSRLNELEKKREEVEIAESAVVDRAGNRKSREEQLKDLDMQLQNIRTYLEHSQLQVKFYQCKRDNRPSPFEMFIQQTKTSLDGTVYIERVHYNKSLNDAEKYLINKFLGNRQVVAKIQTLGFWPNRNRSPVIHLPKGLKLDVEEFGTFGNLSKVLERVENLLEHPNRPLARLETVSMKLEEFQHSIAQNAQVLVLSHLFAMENTSLYLTLTNKKIVISYDERASPAEYIELVTGIMDTKGTLGTLCYEIHVAKEEKAEAVLSAIGERFENAQVGERLITIPLSGVMQLKVSYMPNPDDHGYTWRIRMEVVQNHDN</sequence>
<keyword evidence="3" id="KW-1185">Reference proteome</keyword>
<dbReference type="PANTHER" id="PTHR31379">
    <property type="entry name" value="F-BOX C PROTEIN-RELATED-RELATED"/>
    <property type="match status" value="1"/>
</dbReference>
<comment type="caution">
    <text evidence="2">The sequence shown here is derived from an EMBL/GenBank/DDBJ whole genome shotgun (WGS) entry which is preliminary data.</text>
</comment>
<protein>
    <submittedName>
        <fullName evidence="2">Uncharacterized protein</fullName>
    </submittedName>
</protein>
<evidence type="ECO:0000313" key="3">
    <source>
        <dbReference type="Proteomes" id="UP000230233"/>
    </source>
</evidence>
<reference evidence="3" key="1">
    <citation type="submission" date="2017-10" db="EMBL/GenBank/DDBJ databases">
        <title>Rapid genome shrinkage in a self-fertile nematode reveals novel sperm competition proteins.</title>
        <authorList>
            <person name="Yin D."/>
            <person name="Schwarz E.M."/>
            <person name="Thomas C.G."/>
            <person name="Felde R.L."/>
            <person name="Korf I.F."/>
            <person name="Cutter A.D."/>
            <person name="Schartner C.M."/>
            <person name="Ralston E.J."/>
            <person name="Meyer B.J."/>
            <person name="Haag E.S."/>
        </authorList>
    </citation>
    <scope>NUCLEOTIDE SEQUENCE [LARGE SCALE GENOMIC DNA]</scope>
    <source>
        <strain evidence="3">JU1422</strain>
    </source>
</reference>
<organism evidence="2 3">
    <name type="scientific">Caenorhabditis nigoni</name>
    <dbReference type="NCBI Taxonomy" id="1611254"/>
    <lineage>
        <taxon>Eukaryota</taxon>
        <taxon>Metazoa</taxon>
        <taxon>Ecdysozoa</taxon>
        <taxon>Nematoda</taxon>
        <taxon>Chromadorea</taxon>
        <taxon>Rhabditida</taxon>
        <taxon>Rhabditina</taxon>
        <taxon>Rhabditomorpha</taxon>
        <taxon>Rhabditoidea</taxon>
        <taxon>Rhabditidae</taxon>
        <taxon>Peloderinae</taxon>
        <taxon>Caenorhabditis</taxon>
    </lineage>
</organism>
<evidence type="ECO:0000313" key="2">
    <source>
        <dbReference type="EMBL" id="PIC50124.1"/>
    </source>
</evidence>
<name>A0A2G5VEC8_9PELO</name>
<dbReference type="AlphaFoldDB" id="A0A2G5VEC8"/>
<gene>
    <name evidence="2" type="primary">Cnig_chr_I.g115</name>
    <name evidence="2" type="ORF">B9Z55_000115</name>
</gene>
<accession>A0A2G5VEC8</accession>
<dbReference type="EMBL" id="PDUG01000001">
    <property type="protein sequence ID" value="PIC50124.1"/>
    <property type="molecule type" value="Genomic_DNA"/>
</dbReference>